<feature type="region of interest" description="Disordered" evidence="1">
    <location>
        <begin position="53"/>
        <end position="100"/>
    </location>
</feature>
<evidence type="ECO:0000313" key="2">
    <source>
        <dbReference type="EMBL" id="PIC32272.1"/>
    </source>
</evidence>
<feature type="compositionally biased region" description="Low complexity" evidence="1">
    <location>
        <begin position="53"/>
        <end position="64"/>
    </location>
</feature>
<dbReference type="OrthoDB" id="297496at2759"/>
<feature type="compositionally biased region" description="Basic and acidic residues" evidence="1">
    <location>
        <begin position="72"/>
        <end position="84"/>
    </location>
</feature>
<protein>
    <submittedName>
        <fullName evidence="2">Uncharacterized protein</fullName>
    </submittedName>
</protein>
<gene>
    <name evidence="2" type="primary">Cnig_chr_IV.g12660</name>
    <name evidence="2" type="ORF">B9Z55_012660</name>
</gene>
<proteinExistence type="predicted"/>
<dbReference type="AlphaFoldDB" id="A0A2G5TYA4"/>
<sequence length="100" mass="10988">MFITIVYIAVGLAVTTIPEEIAADALKKVNYFGRKIKNVGNVVIWFGELILSSPEPSPILESTPSPSPRKPTPREPTPEPEFYREPTSPPPPPPKRGPPE</sequence>
<comment type="caution">
    <text evidence="2">The sequence shown here is derived from an EMBL/GenBank/DDBJ whole genome shotgun (WGS) entry which is preliminary data.</text>
</comment>
<organism evidence="2 3">
    <name type="scientific">Caenorhabditis nigoni</name>
    <dbReference type="NCBI Taxonomy" id="1611254"/>
    <lineage>
        <taxon>Eukaryota</taxon>
        <taxon>Metazoa</taxon>
        <taxon>Ecdysozoa</taxon>
        <taxon>Nematoda</taxon>
        <taxon>Chromadorea</taxon>
        <taxon>Rhabditida</taxon>
        <taxon>Rhabditina</taxon>
        <taxon>Rhabditomorpha</taxon>
        <taxon>Rhabditoidea</taxon>
        <taxon>Rhabditidae</taxon>
        <taxon>Peloderinae</taxon>
        <taxon>Caenorhabditis</taxon>
    </lineage>
</organism>
<accession>A0A2G5TYA4</accession>
<feature type="compositionally biased region" description="Pro residues" evidence="1">
    <location>
        <begin position="87"/>
        <end position="100"/>
    </location>
</feature>
<dbReference type="Proteomes" id="UP000230233">
    <property type="component" value="Chromosome IV"/>
</dbReference>
<evidence type="ECO:0000256" key="1">
    <source>
        <dbReference type="SAM" id="MobiDB-lite"/>
    </source>
</evidence>
<name>A0A2G5TYA4_9PELO</name>
<dbReference type="EMBL" id="PDUG01000004">
    <property type="protein sequence ID" value="PIC32272.1"/>
    <property type="molecule type" value="Genomic_DNA"/>
</dbReference>
<reference evidence="3" key="1">
    <citation type="submission" date="2017-10" db="EMBL/GenBank/DDBJ databases">
        <title>Rapid genome shrinkage in a self-fertile nematode reveals novel sperm competition proteins.</title>
        <authorList>
            <person name="Yin D."/>
            <person name="Schwarz E.M."/>
            <person name="Thomas C.G."/>
            <person name="Felde R.L."/>
            <person name="Korf I.F."/>
            <person name="Cutter A.D."/>
            <person name="Schartner C.M."/>
            <person name="Ralston E.J."/>
            <person name="Meyer B.J."/>
            <person name="Haag E.S."/>
        </authorList>
    </citation>
    <scope>NUCLEOTIDE SEQUENCE [LARGE SCALE GENOMIC DNA]</scope>
    <source>
        <strain evidence="3">JU1422</strain>
    </source>
</reference>
<evidence type="ECO:0000313" key="3">
    <source>
        <dbReference type="Proteomes" id="UP000230233"/>
    </source>
</evidence>
<keyword evidence="3" id="KW-1185">Reference proteome</keyword>